<feature type="signal peptide" evidence="2">
    <location>
        <begin position="1"/>
        <end position="33"/>
    </location>
</feature>
<dbReference type="OrthoDB" id="3781094at2"/>
<comment type="caution">
    <text evidence="3">The sequence shown here is derived from an EMBL/GenBank/DDBJ whole genome shotgun (WGS) entry which is preliminary data.</text>
</comment>
<keyword evidence="2" id="KW-0732">Signal</keyword>
<evidence type="ECO:0000256" key="2">
    <source>
        <dbReference type="SAM" id="SignalP"/>
    </source>
</evidence>
<organism evidence="3 4">
    <name type="scientific">Nakamurella flava</name>
    <dbReference type="NCBI Taxonomy" id="2576308"/>
    <lineage>
        <taxon>Bacteria</taxon>
        <taxon>Bacillati</taxon>
        <taxon>Actinomycetota</taxon>
        <taxon>Actinomycetes</taxon>
        <taxon>Nakamurellales</taxon>
        <taxon>Nakamurellaceae</taxon>
        <taxon>Nakamurella</taxon>
    </lineage>
</organism>
<dbReference type="InterPro" id="IPR006311">
    <property type="entry name" value="TAT_signal"/>
</dbReference>
<evidence type="ECO:0000256" key="1">
    <source>
        <dbReference type="SAM" id="MobiDB-lite"/>
    </source>
</evidence>
<feature type="compositionally biased region" description="Low complexity" evidence="1">
    <location>
        <begin position="46"/>
        <end position="61"/>
    </location>
</feature>
<protein>
    <recommendedName>
        <fullName evidence="5">LppX_LprAFG lipoprotein</fullName>
    </recommendedName>
</protein>
<dbReference type="InterPro" id="IPR029046">
    <property type="entry name" value="LolA/LolB/LppX"/>
</dbReference>
<proteinExistence type="predicted"/>
<dbReference type="AlphaFoldDB" id="A0A4U6QEF7"/>
<dbReference type="EMBL" id="SZZH01000003">
    <property type="protein sequence ID" value="TKV58627.1"/>
    <property type="molecule type" value="Genomic_DNA"/>
</dbReference>
<keyword evidence="4" id="KW-1185">Reference proteome</keyword>
<reference evidence="3 4" key="1">
    <citation type="submission" date="2019-05" db="EMBL/GenBank/DDBJ databases">
        <title>Nakamurella sp. N5BH11, whole genome shotgun sequence.</title>
        <authorList>
            <person name="Tuo L."/>
        </authorList>
    </citation>
    <scope>NUCLEOTIDE SEQUENCE [LARGE SCALE GENOMIC DNA]</scope>
    <source>
        <strain evidence="3 4">N5BH11</strain>
    </source>
</reference>
<dbReference type="Gene3D" id="2.50.20.20">
    <property type="match status" value="1"/>
</dbReference>
<accession>A0A4U6QEF7</accession>
<dbReference type="PROSITE" id="PS51318">
    <property type="entry name" value="TAT"/>
    <property type="match status" value="1"/>
</dbReference>
<evidence type="ECO:0000313" key="4">
    <source>
        <dbReference type="Proteomes" id="UP000306985"/>
    </source>
</evidence>
<dbReference type="SUPFAM" id="SSF89392">
    <property type="entry name" value="Prokaryotic lipoproteins and lipoprotein localization factors"/>
    <property type="match status" value="1"/>
</dbReference>
<gene>
    <name evidence="3" type="ORF">FDO65_13955</name>
</gene>
<dbReference type="Proteomes" id="UP000306985">
    <property type="component" value="Unassembled WGS sequence"/>
</dbReference>
<evidence type="ECO:0008006" key="5">
    <source>
        <dbReference type="Google" id="ProtNLM"/>
    </source>
</evidence>
<dbReference type="RefSeq" id="WP_137450288.1">
    <property type="nucleotide sequence ID" value="NZ_SZZH01000003.1"/>
</dbReference>
<feature type="chain" id="PRO_5038512417" description="LppX_LprAFG lipoprotein" evidence="2">
    <location>
        <begin position="34"/>
        <end position="303"/>
    </location>
</feature>
<evidence type="ECO:0000313" key="3">
    <source>
        <dbReference type="EMBL" id="TKV58627.1"/>
    </source>
</evidence>
<name>A0A4U6QEF7_9ACTN</name>
<feature type="region of interest" description="Disordered" evidence="1">
    <location>
        <begin position="46"/>
        <end position="71"/>
    </location>
</feature>
<sequence>MIVPPVSRRRRGALGLLAAALLTAGCAGSPTTAASATGSSASADVAASSSPATTSSGTGQNPAGGSGGTTGSPAFLAQALSAAQQMSSVRGEITVQAGDAGAEKQVASGTFTGSQAGGRMQALSSDLTIAAKSQEVTIKMLYVDGKAYVGGDALLKELKIDKPWLEITSQSDNPQIAALGQQLESMRQGVGAEQIEKMQQAMVSSTEIGPEDVDGTPTTHYQVVIDIRKSLEALGSAAPSIPAGADIPDTIPTDLWLDAQGRMIKTQVEQQASGQRLVTTVHALAYDEPIDITAPDPAEVSTG</sequence>